<evidence type="ECO:0000259" key="2">
    <source>
        <dbReference type="Pfam" id="PF00487"/>
    </source>
</evidence>
<keyword evidence="1" id="KW-0472">Membrane</keyword>
<accession>A0A7W9BI22</accession>
<dbReference type="PANTHER" id="PTHR19353:SF73">
    <property type="entry name" value="FATTY ACID DESATURASE"/>
    <property type="match status" value="1"/>
</dbReference>
<dbReference type="Proteomes" id="UP000535415">
    <property type="component" value="Unassembled WGS sequence"/>
</dbReference>
<dbReference type="Pfam" id="PF00487">
    <property type="entry name" value="FA_desaturase"/>
    <property type="match status" value="1"/>
</dbReference>
<feature type="transmembrane region" description="Helical" evidence="1">
    <location>
        <begin position="45"/>
        <end position="62"/>
    </location>
</feature>
<dbReference type="GO" id="GO:0006629">
    <property type="term" value="P:lipid metabolic process"/>
    <property type="evidence" value="ECO:0007669"/>
    <property type="project" value="InterPro"/>
</dbReference>
<name>A0A7W9BI22_9RHOB</name>
<keyword evidence="1" id="KW-0812">Transmembrane</keyword>
<feature type="transmembrane region" description="Helical" evidence="1">
    <location>
        <begin position="140"/>
        <end position="158"/>
    </location>
</feature>
<evidence type="ECO:0000313" key="4">
    <source>
        <dbReference type="Proteomes" id="UP000535415"/>
    </source>
</evidence>
<gene>
    <name evidence="3" type="ORF">FHS72_000325</name>
</gene>
<keyword evidence="1" id="KW-1133">Transmembrane helix</keyword>
<dbReference type="InterPro" id="IPR012171">
    <property type="entry name" value="Fatty_acid_desaturase"/>
</dbReference>
<feature type="transmembrane region" description="Helical" evidence="1">
    <location>
        <begin position="78"/>
        <end position="96"/>
    </location>
</feature>
<feature type="transmembrane region" description="Helical" evidence="1">
    <location>
        <begin position="20"/>
        <end position="39"/>
    </location>
</feature>
<dbReference type="RefSeq" id="WP_183524537.1">
    <property type="nucleotide sequence ID" value="NZ_JACIJM010000001.1"/>
</dbReference>
<reference evidence="3 4" key="1">
    <citation type="submission" date="2020-08" db="EMBL/GenBank/DDBJ databases">
        <title>Genomic Encyclopedia of Type Strains, Phase IV (KMG-IV): sequencing the most valuable type-strain genomes for metagenomic binning, comparative biology and taxonomic classification.</title>
        <authorList>
            <person name="Goeker M."/>
        </authorList>
    </citation>
    <scope>NUCLEOTIDE SEQUENCE [LARGE SCALE GENOMIC DNA]</scope>
    <source>
        <strain evidence="3 4">DSM 101064</strain>
    </source>
</reference>
<evidence type="ECO:0000313" key="3">
    <source>
        <dbReference type="EMBL" id="MBB5720721.1"/>
    </source>
</evidence>
<protein>
    <submittedName>
        <fullName evidence="3">Omega-6 fatty acid desaturase (Delta-12 desaturase)</fullName>
        <ecNumber evidence="3">1.14.19.-</ecNumber>
    </submittedName>
</protein>
<feature type="domain" description="Fatty acid desaturase" evidence="2">
    <location>
        <begin position="45"/>
        <end position="292"/>
    </location>
</feature>
<dbReference type="GO" id="GO:0016020">
    <property type="term" value="C:membrane"/>
    <property type="evidence" value="ECO:0007669"/>
    <property type="project" value="TreeGrafter"/>
</dbReference>
<sequence>MSIRKLAHPFAAPQNGVAVINLIVTTVMYFGAIAIGAVYFGNYPVMALAIIVFAGGGIRFFGAQHDCGHAAHFSNRKVNTIVGIVLGAFTAHPFYAMRYNHNLHHRHIGNLDEREAHEVLTWTVAEYHAAGFWGRAFYRTYRSIPVIYFFGPIFIFFLRYRIPKNVSKTGWLDVIMQNGLMFGLWYAIYTIGGSTAFAFFMIANVFAACFGTFMVYAGHNFEEAYWEHENAVDFEEASLQGSSVLDFGPIFHFLTYNFAYHDLHHLYVKIPAYRLKACHDALAHVLEPTKMGWGEAIACVKWKLWDEDSKRMVRFSDVKEPVALQLAE</sequence>
<proteinExistence type="predicted"/>
<dbReference type="EC" id="1.14.19.-" evidence="3"/>
<organism evidence="3 4">
    <name type="scientific">Yoonia ponticola</name>
    <dbReference type="NCBI Taxonomy" id="1524255"/>
    <lineage>
        <taxon>Bacteria</taxon>
        <taxon>Pseudomonadati</taxon>
        <taxon>Pseudomonadota</taxon>
        <taxon>Alphaproteobacteria</taxon>
        <taxon>Rhodobacterales</taxon>
        <taxon>Paracoccaceae</taxon>
        <taxon>Yoonia</taxon>
    </lineage>
</organism>
<dbReference type="InterPro" id="IPR005804">
    <property type="entry name" value="FA_desaturase_dom"/>
</dbReference>
<evidence type="ECO:0000256" key="1">
    <source>
        <dbReference type="SAM" id="Phobius"/>
    </source>
</evidence>
<dbReference type="GO" id="GO:0016717">
    <property type="term" value="F:oxidoreductase activity, acting on paired donors, with oxidation of a pair of donors resulting in the reduction of molecular oxygen to two molecules of water"/>
    <property type="evidence" value="ECO:0007669"/>
    <property type="project" value="TreeGrafter"/>
</dbReference>
<comment type="caution">
    <text evidence="3">The sequence shown here is derived from an EMBL/GenBank/DDBJ whole genome shotgun (WGS) entry which is preliminary data.</text>
</comment>
<keyword evidence="3" id="KW-0560">Oxidoreductase</keyword>
<dbReference type="AlphaFoldDB" id="A0A7W9BI22"/>
<dbReference type="PANTHER" id="PTHR19353">
    <property type="entry name" value="FATTY ACID DESATURASE 2"/>
    <property type="match status" value="1"/>
</dbReference>
<keyword evidence="4" id="KW-1185">Reference proteome</keyword>
<dbReference type="EMBL" id="JACIJM010000001">
    <property type="protein sequence ID" value="MBB5720721.1"/>
    <property type="molecule type" value="Genomic_DNA"/>
</dbReference>